<dbReference type="InterPro" id="IPR015422">
    <property type="entry name" value="PyrdxlP-dep_Trfase_small"/>
</dbReference>
<evidence type="ECO:0000256" key="4">
    <source>
        <dbReference type="ARBA" id="ARBA00022898"/>
    </source>
</evidence>
<comment type="cofactor">
    <cofactor evidence="1 5">
        <name>pyridoxal 5'-phosphate</name>
        <dbReference type="ChEBI" id="CHEBI:597326"/>
    </cofactor>
</comment>
<evidence type="ECO:0000313" key="7">
    <source>
        <dbReference type="EMBL" id="MFD2263705.1"/>
    </source>
</evidence>
<comment type="similarity">
    <text evidence="2 5">Belongs to the threonine aldolase family.</text>
</comment>
<keyword evidence="4 5" id="KW-0663">Pyridoxal phosphate</keyword>
<dbReference type="SUPFAM" id="SSF53383">
    <property type="entry name" value="PLP-dependent transferases"/>
    <property type="match status" value="1"/>
</dbReference>
<dbReference type="PIRSF" id="PIRSF038940">
    <property type="entry name" value="Low_specificity_LTA"/>
    <property type="match status" value="1"/>
</dbReference>
<keyword evidence="5" id="KW-0456">Lyase</keyword>
<evidence type="ECO:0000256" key="2">
    <source>
        <dbReference type="ARBA" id="ARBA00006966"/>
    </source>
</evidence>
<protein>
    <recommendedName>
        <fullName evidence="5">L-threonine aldolase</fullName>
        <ecNumber evidence="5">4.1.2.48</ecNumber>
    </recommendedName>
</protein>
<dbReference type="PANTHER" id="PTHR48097:SF5">
    <property type="entry name" value="LOW SPECIFICITY L-THREONINE ALDOLASE"/>
    <property type="match status" value="1"/>
</dbReference>
<feature type="domain" description="Aromatic amino acid beta-eliminating lyase/threonine aldolase" evidence="6">
    <location>
        <begin position="3"/>
        <end position="291"/>
    </location>
</feature>
<keyword evidence="8" id="KW-1185">Reference proteome</keyword>
<comment type="catalytic activity">
    <reaction evidence="5">
        <text>L-threonine = acetaldehyde + glycine</text>
        <dbReference type="Rhea" id="RHEA:19625"/>
        <dbReference type="ChEBI" id="CHEBI:15343"/>
        <dbReference type="ChEBI" id="CHEBI:57305"/>
        <dbReference type="ChEBI" id="CHEBI:57926"/>
        <dbReference type="EC" id="4.1.2.48"/>
    </reaction>
</comment>
<name>A0ABW5DSB5_9PROT</name>
<proteinExistence type="inferred from homology"/>
<evidence type="ECO:0000256" key="5">
    <source>
        <dbReference type="PIRNR" id="PIRNR038940"/>
    </source>
</evidence>
<organism evidence="7 8">
    <name type="scientific">Lacibacterium aquatile</name>
    <dbReference type="NCBI Taxonomy" id="1168082"/>
    <lineage>
        <taxon>Bacteria</taxon>
        <taxon>Pseudomonadati</taxon>
        <taxon>Pseudomonadota</taxon>
        <taxon>Alphaproteobacteria</taxon>
        <taxon>Rhodospirillales</taxon>
        <taxon>Rhodospirillaceae</taxon>
    </lineage>
</organism>
<evidence type="ECO:0000259" key="6">
    <source>
        <dbReference type="Pfam" id="PF01212"/>
    </source>
</evidence>
<reference evidence="8" key="1">
    <citation type="journal article" date="2019" name="Int. J. Syst. Evol. Microbiol.">
        <title>The Global Catalogue of Microorganisms (GCM) 10K type strain sequencing project: providing services to taxonomists for standard genome sequencing and annotation.</title>
        <authorList>
            <consortium name="The Broad Institute Genomics Platform"/>
            <consortium name="The Broad Institute Genome Sequencing Center for Infectious Disease"/>
            <person name="Wu L."/>
            <person name="Ma J."/>
        </authorList>
    </citation>
    <scope>NUCLEOTIDE SEQUENCE [LARGE SCALE GENOMIC DNA]</scope>
    <source>
        <strain evidence="8">CGMCC 1.19062</strain>
    </source>
</reference>
<dbReference type="PANTHER" id="PTHR48097">
    <property type="entry name" value="L-THREONINE ALDOLASE-RELATED"/>
    <property type="match status" value="1"/>
</dbReference>
<comment type="catalytic activity">
    <reaction evidence="5">
        <text>L-allo-threonine = acetaldehyde + glycine</text>
        <dbReference type="Rhea" id="RHEA:26209"/>
        <dbReference type="ChEBI" id="CHEBI:15343"/>
        <dbReference type="ChEBI" id="CHEBI:57305"/>
        <dbReference type="ChEBI" id="CHEBI:58585"/>
        <dbReference type="EC" id="4.1.2.48"/>
    </reaction>
</comment>
<dbReference type="InterPro" id="IPR001597">
    <property type="entry name" value="ArAA_b-elim_lyase/Thr_aldolase"/>
</dbReference>
<dbReference type="InterPro" id="IPR015424">
    <property type="entry name" value="PyrdxlP-dep_Trfase"/>
</dbReference>
<accession>A0ABW5DSB5</accession>
<dbReference type="Gene3D" id="3.90.1150.10">
    <property type="entry name" value="Aspartate Aminotransferase, domain 1"/>
    <property type="match status" value="1"/>
</dbReference>
<dbReference type="RefSeq" id="WP_379876734.1">
    <property type="nucleotide sequence ID" value="NZ_JBHUIP010000012.1"/>
</dbReference>
<dbReference type="InterPro" id="IPR015421">
    <property type="entry name" value="PyrdxlP-dep_Trfase_major"/>
</dbReference>
<sequence>MNFASDNVAAVPAELLDALVAANQDTAKPYGEDEYTALAGRRFWELFECELVMLPVATGTAANCLGLACVTPPWGAIYCHQTSHIEMDECGAPEFFTGGAKLVKLPGHGGKIDAATLGEALSQAQIGSQHKVQPAALSLSQATEFGTVYTPDEVRSLADVAHSFGMKVHMDGARFANAVASLGCSPAELTWQAGVDIMTFGATKNGALGAEAVLFFDPALAESAVFRRKRAGHLFSKMRYLSAQLAACLADGRWLSWAHHANSMAQMMANGLAQVPGARLEHPVQANEIFITLPSAVVEGLLGDGFWFYRWGDPEPDTVRLITAWNTQAADVERFIDRALFHAAHPKG</sequence>
<dbReference type="Gene3D" id="3.40.640.10">
    <property type="entry name" value="Type I PLP-dependent aspartate aminotransferase-like (Major domain)"/>
    <property type="match status" value="1"/>
</dbReference>
<gene>
    <name evidence="7" type="ORF">ACFSM5_12465</name>
</gene>
<dbReference type="EMBL" id="JBHUIP010000012">
    <property type="protein sequence ID" value="MFD2263705.1"/>
    <property type="molecule type" value="Genomic_DNA"/>
</dbReference>
<evidence type="ECO:0000256" key="1">
    <source>
        <dbReference type="ARBA" id="ARBA00001933"/>
    </source>
</evidence>
<dbReference type="InterPro" id="IPR026273">
    <property type="entry name" value="Low_specificity_L-TA_bact"/>
</dbReference>
<dbReference type="EC" id="4.1.2.48" evidence="5"/>
<dbReference type="Pfam" id="PF01212">
    <property type="entry name" value="Beta_elim_lyase"/>
    <property type="match status" value="1"/>
</dbReference>
<comment type="subunit">
    <text evidence="3">Homotetramer.</text>
</comment>
<dbReference type="Proteomes" id="UP001597295">
    <property type="component" value="Unassembled WGS sequence"/>
</dbReference>
<comment type="caution">
    <text evidence="7">The sequence shown here is derived from an EMBL/GenBank/DDBJ whole genome shotgun (WGS) entry which is preliminary data.</text>
</comment>
<evidence type="ECO:0000313" key="8">
    <source>
        <dbReference type="Proteomes" id="UP001597295"/>
    </source>
</evidence>
<comment type="function">
    <text evidence="5">Catalyzes the cleavage of L-allo-threonine and L-threonine to glycine and acetaldehyde.</text>
</comment>
<evidence type="ECO:0000256" key="3">
    <source>
        <dbReference type="ARBA" id="ARBA00011881"/>
    </source>
</evidence>